<protein>
    <recommendedName>
        <fullName evidence="4">Secreted protein</fullName>
    </recommendedName>
</protein>
<feature type="non-terminal residue" evidence="2">
    <location>
        <position position="78"/>
    </location>
</feature>
<accession>A0A550CKC3</accession>
<feature type="signal peptide" evidence="1">
    <location>
        <begin position="1"/>
        <end position="18"/>
    </location>
</feature>
<name>A0A550CKC3_9AGAR</name>
<comment type="caution">
    <text evidence="2">The sequence shown here is derived from an EMBL/GenBank/DDBJ whole genome shotgun (WGS) entry which is preliminary data.</text>
</comment>
<dbReference type="Proteomes" id="UP000320762">
    <property type="component" value="Unassembled WGS sequence"/>
</dbReference>
<dbReference type="AlphaFoldDB" id="A0A550CKC3"/>
<evidence type="ECO:0000256" key="1">
    <source>
        <dbReference type="SAM" id="SignalP"/>
    </source>
</evidence>
<gene>
    <name evidence="2" type="ORF">BD626DRAFT_488062</name>
</gene>
<evidence type="ECO:0000313" key="3">
    <source>
        <dbReference type="Proteomes" id="UP000320762"/>
    </source>
</evidence>
<sequence>MALKLVFFRLRMSHAVLGGPIDCAECLATRSRAAHSRLLEHATSPLGSENQTARRRACMTAAQRRRMTHRWKLILCFH</sequence>
<evidence type="ECO:0008006" key="4">
    <source>
        <dbReference type="Google" id="ProtNLM"/>
    </source>
</evidence>
<feature type="chain" id="PRO_5022001818" description="Secreted protein" evidence="1">
    <location>
        <begin position="19"/>
        <end position="78"/>
    </location>
</feature>
<organism evidence="2 3">
    <name type="scientific">Schizophyllum amplum</name>
    <dbReference type="NCBI Taxonomy" id="97359"/>
    <lineage>
        <taxon>Eukaryota</taxon>
        <taxon>Fungi</taxon>
        <taxon>Dikarya</taxon>
        <taxon>Basidiomycota</taxon>
        <taxon>Agaricomycotina</taxon>
        <taxon>Agaricomycetes</taxon>
        <taxon>Agaricomycetidae</taxon>
        <taxon>Agaricales</taxon>
        <taxon>Schizophyllaceae</taxon>
        <taxon>Schizophyllum</taxon>
    </lineage>
</organism>
<keyword evidence="3" id="KW-1185">Reference proteome</keyword>
<evidence type="ECO:0000313" key="2">
    <source>
        <dbReference type="EMBL" id="TRM65213.1"/>
    </source>
</evidence>
<proteinExistence type="predicted"/>
<reference evidence="2 3" key="1">
    <citation type="journal article" date="2019" name="New Phytol.">
        <title>Comparative genomics reveals unique wood-decay strategies and fruiting body development in the Schizophyllaceae.</title>
        <authorList>
            <person name="Almasi E."/>
            <person name="Sahu N."/>
            <person name="Krizsan K."/>
            <person name="Balint B."/>
            <person name="Kovacs G.M."/>
            <person name="Kiss B."/>
            <person name="Cseklye J."/>
            <person name="Drula E."/>
            <person name="Henrissat B."/>
            <person name="Nagy I."/>
            <person name="Chovatia M."/>
            <person name="Adam C."/>
            <person name="LaButti K."/>
            <person name="Lipzen A."/>
            <person name="Riley R."/>
            <person name="Grigoriev I.V."/>
            <person name="Nagy L.G."/>
        </authorList>
    </citation>
    <scope>NUCLEOTIDE SEQUENCE [LARGE SCALE GENOMIC DNA]</scope>
    <source>
        <strain evidence="2 3">NL-1724</strain>
    </source>
</reference>
<dbReference type="EMBL" id="VDMD01000005">
    <property type="protein sequence ID" value="TRM65213.1"/>
    <property type="molecule type" value="Genomic_DNA"/>
</dbReference>
<keyword evidence="1" id="KW-0732">Signal</keyword>